<protein>
    <recommendedName>
        <fullName evidence="3">Copper(I)-binding protein</fullName>
    </recommendedName>
</protein>
<dbReference type="OrthoDB" id="6385276at2"/>
<dbReference type="STRING" id="321267.SHM7688_03050"/>
<proteinExistence type="predicted"/>
<organism evidence="1 2">
    <name type="scientific">Shimia marina</name>
    <dbReference type="NCBI Taxonomy" id="321267"/>
    <lineage>
        <taxon>Bacteria</taxon>
        <taxon>Pseudomonadati</taxon>
        <taxon>Pseudomonadota</taxon>
        <taxon>Alphaproteobacteria</taxon>
        <taxon>Rhodobacterales</taxon>
        <taxon>Roseobacteraceae</taxon>
    </lineage>
</organism>
<evidence type="ECO:0000313" key="2">
    <source>
        <dbReference type="Proteomes" id="UP000054823"/>
    </source>
</evidence>
<evidence type="ECO:0000313" key="1">
    <source>
        <dbReference type="EMBL" id="CUH53596.1"/>
    </source>
</evidence>
<sequence length="261" mass="27675">MKARKMIGVLLAISAISFTLWVLMTRVPNTDILLTNAIASPLENDTSNLAVFVDITNSGPPDRLVSVSSPSAVSATLSGSDSRRIIPANTEVSLAADGMYIILSVTNGELQDGRTLPLSLTFEKAGTLTTRARLVAPTQTGAAPDFGLFGIGDVCQVGEGEPAPAIEVVAMRQGLKWKIEVLSEDFEFTPHLADGPHVPGTGHGHLYLNGMKLGRLYTPSTTIGKLPPGVHDIRVTLSTNDHRAYVVGDQPITAAIRILVD</sequence>
<dbReference type="InterPro" id="IPR036182">
    <property type="entry name" value="PCuAC_sf"/>
</dbReference>
<dbReference type="InterPro" id="IPR007410">
    <property type="entry name" value="LpqE-like"/>
</dbReference>
<gene>
    <name evidence="1" type="ORF">SHM7688_03050</name>
</gene>
<dbReference type="EMBL" id="CYPW01000027">
    <property type="protein sequence ID" value="CUH53596.1"/>
    <property type="molecule type" value="Genomic_DNA"/>
</dbReference>
<dbReference type="Proteomes" id="UP000054823">
    <property type="component" value="Unassembled WGS sequence"/>
</dbReference>
<dbReference type="AlphaFoldDB" id="A0A0N7LSH0"/>
<keyword evidence="2" id="KW-1185">Reference proteome</keyword>
<name>A0A0N7LSH0_9RHOB</name>
<dbReference type="Gene3D" id="2.60.40.1890">
    <property type="entry name" value="PCu(A)C copper chaperone"/>
    <property type="match status" value="1"/>
</dbReference>
<dbReference type="Pfam" id="PF04314">
    <property type="entry name" value="PCuAC"/>
    <property type="match status" value="1"/>
</dbReference>
<reference evidence="1 2" key="1">
    <citation type="submission" date="2015-09" db="EMBL/GenBank/DDBJ databases">
        <authorList>
            <consortium name="Swine Surveillance"/>
        </authorList>
    </citation>
    <scope>NUCLEOTIDE SEQUENCE [LARGE SCALE GENOMIC DNA]</scope>
    <source>
        <strain evidence="1 2">CECT 7688</strain>
    </source>
</reference>
<dbReference type="RefSeq" id="WP_083499068.1">
    <property type="nucleotide sequence ID" value="NZ_CYPW01000027.1"/>
</dbReference>
<accession>A0A0N7LSH0</accession>
<dbReference type="SUPFAM" id="SSF110087">
    <property type="entry name" value="DR1885-like metal-binding protein"/>
    <property type="match status" value="1"/>
</dbReference>
<evidence type="ECO:0008006" key="3">
    <source>
        <dbReference type="Google" id="ProtNLM"/>
    </source>
</evidence>